<sequence length="1554" mass="173733">MTSQSQDQTQPATQQMLDPRRLGHNNSGIADDDMTDIIMILNPATQGAMKVVESTARLHPQHVLYNGVSSFSVSGDIEEQETIIINSEGQRVGQSPVPLGIAMRLSSARTLKCKQDGFIFGRNAVMSDIVFSQDSGRRISNRHFRIYFNDNGLIMLADTSTNGTLIDGVLLKSKDPNSNHARMITQGSTIRIECPPNDAEAIQFTVRFPPRGAHLARYEENKRMFISECHIGHDRERALKMLQQRPYPRAMRWDGGDLYNIIGELGKGAFATVYQLATKMDGKILAAKELEKRRFVKNGQLDKKIQEEIKIMQSLRHPSIIEFVEYHDQGDYLYIIMEYAPHGDLQKHLNDHGPIPEDMARKLAEQVLLGLQYLHRSKITHRDIKPDNILISSFDPLQVKISDFGLSKKLQHDETFLKTFCGTLLWCAPEVFPDFQNQGTKRRRGVKQYNAYSSSVDIWSFGGVLWFALCGTPPFKGIADTTGEGMYNNIMNTKLDPSPLRERNVSELCITFLMSMLRTDPSARPTEFECLEHRWVGADVTQPAPELQSIVEEDESDEAEQQLSQLSLYREIPESDDEADYISDDFEQFLDSRQSKRVRTDPLFPRNQMRDYEDSSEDLSFTSAQAISQACDLEDSLKMMPTPGKQRLFGEIGQSAFQALADEGSTHAGHPGIVLTSNHVDGRAQRPTPAIRGVPQLDRDPASFDLLGTESMVRELNMASPQSPASGPHSPDEPPTPKTPDIPQHNSLEYPSKQPSQNSEPTPKARPPALNRQIALPKTASLYWDPYNKDTHTLEYASKVSGFDFVGAQRDATAGASQMADTIRQSTGQESASDAAQTSSDLGLQQLPAELDIKPPPRRLGKLIATPDSFVPGLVLNIDQSRTSWGRLKTNTIVYENSLDTRIPKTAFVIFWWSSQTNLQEDVQKLSQQGKDWTSLTDLHVGIFTCATSGISINGKHLMHKDSKGRQNYGQLHTGDIVQVFQNRRECLKFKCEFYLGDGKEPRSSGNSFTTSGVCIVAASRGRGRVSYWNFWALPTFLRIALAGQHSFNVFDDLLAFPQYDVVFPQTYITEDDASSLLSHTGPRSTSSATSRSQETQDLSKPSRPSSSPSPSDVVLEQTYERVVVGGQRYLCSIPIIPDEAPQNSTVSAEEAKAEEEKELMRATDRGWELLQGMEGSCIYYVSGWWSYSFCYKAEVKQFHQLPAGRNVPIYPPVEDTSVKSFILGKYPESKKTSKKEDRKTLGTEQGTKEIEDKGNTNEETAVDLPQLKTKGASRYMVQKLSGGTECDLTGKDRKIEVQYHCHPQATDRIAMIKEVSTCSYLMIIYTPRLCNDVAFLPPQEDLAHHISCQPVLAPSEIDEWTLENLEYKVRESERLLAQAESHNPLREMEGGLEGSSKRGPIIGGIEVGAQALVGGEGRVIEKSVIVGGGKEISRGTLLNSEGMQMSQEDMKKLGISQRAFEKLKENALKMAREGEKWKLEVVEMPGVRNFEYRMIVDADEGTKITQKKAEAKGEVKVDEKGRGMKREGEDGTDEEKESHEEGSGSEEVYKDEL</sequence>
<dbReference type="Pfam" id="PF00498">
    <property type="entry name" value="FHA"/>
    <property type="match status" value="1"/>
</dbReference>
<keyword evidence="3" id="KW-0808">Transferase</keyword>
<feature type="binding site" evidence="10">
    <location>
        <begin position="338"/>
        <end position="340"/>
    </location>
    <ligand>
        <name>ATP</name>
        <dbReference type="ChEBI" id="CHEBI:30616"/>
    </ligand>
</feature>
<evidence type="ECO:0000256" key="11">
    <source>
        <dbReference type="PIRSR" id="PIRSR630616-3"/>
    </source>
</evidence>
<dbReference type="Gene3D" id="1.10.510.10">
    <property type="entry name" value="Transferase(Phosphotransferase) domain 1"/>
    <property type="match status" value="1"/>
</dbReference>
<keyword evidence="2" id="KW-0723">Serine/threonine-protein kinase</keyword>
<feature type="domain" description="FHA" evidence="14">
    <location>
        <begin position="118"/>
        <end position="171"/>
    </location>
</feature>
<dbReference type="PANTHER" id="PTHR24350">
    <property type="entry name" value="SERINE/THREONINE-PROTEIN KINASE IAL-RELATED"/>
    <property type="match status" value="1"/>
</dbReference>
<dbReference type="Gene3D" id="2.60.200.20">
    <property type="match status" value="1"/>
</dbReference>
<feature type="compositionally biased region" description="Low complexity" evidence="13">
    <location>
        <begin position="1"/>
        <end position="15"/>
    </location>
</feature>
<dbReference type="Proteomes" id="UP000800035">
    <property type="component" value="Unassembled WGS sequence"/>
</dbReference>
<dbReference type="PROSITE" id="PS50006">
    <property type="entry name" value="FHA_DOMAIN"/>
    <property type="match status" value="1"/>
</dbReference>
<evidence type="ECO:0000256" key="1">
    <source>
        <dbReference type="ARBA" id="ARBA00005575"/>
    </source>
</evidence>
<feature type="compositionally biased region" description="Basic and acidic residues" evidence="13">
    <location>
        <begin position="1503"/>
        <end position="1530"/>
    </location>
</feature>
<feature type="domain" description="Protein kinase" evidence="15">
    <location>
        <begin position="259"/>
        <end position="536"/>
    </location>
</feature>
<feature type="binding site" evidence="10 12">
    <location>
        <position position="288"/>
    </location>
    <ligand>
        <name>ATP</name>
        <dbReference type="ChEBI" id="CHEBI:30616"/>
    </ligand>
</feature>
<accession>A0A6A5U3F1</accession>
<evidence type="ECO:0000259" key="16">
    <source>
        <dbReference type="PROSITE" id="PS51914"/>
    </source>
</evidence>
<evidence type="ECO:0000256" key="9">
    <source>
        <dbReference type="PIRSR" id="PIRSR630616-1"/>
    </source>
</evidence>
<keyword evidence="8" id="KW-1015">Disulfide bond</keyword>
<gene>
    <name evidence="17" type="ORF">CC80DRAFT_514488</name>
</gene>
<feature type="domain" description="MRH" evidence="16">
    <location>
        <begin position="1176"/>
        <end position="1333"/>
    </location>
</feature>
<feature type="compositionally biased region" description="Polar residues" evidence="13">
    <location>
        <begin position="744"/>
        <end position="761"/>
    </location>
</feature>
<keyword evidence="4" id="KW-0732">Signal</keyword>
<evidence type="ECO:0000256" key="6">
    <source>
        <dbReference type="ARBA" id="ARBA00022777"/>
    </source>
</evidence>
<dbReference type="PROSITE" id="PS51914">
    <property type="entry name" value="MRH"/>
    <property type="match status" value="1"/>
</dbReference>
<dbReference type="InterPro" id="IPR000253">
    <property type="entry name" value="FHA_dom"/>
</dbReference>
<evidence type="ECO:0000256" key="3">
    <source>
        <dbReference type="ARBA" id="ARBA00022679"/>
    </source>
</evidence>
<dbReference type="GO" id="GO:0004674">
    <property type="term" value="F:protein serine/threonine kinase activity"/>
    <property type="evidence" value="ECO:0007669"/>
    <property type="project" value="UniProtKB-KW"/>
</dbReference>
<dbReference type="InterPro" id="IPR011009">
    <property type="entry name" value="Kinase-like_dom_sf"/>
</dbReference>
<evidence type="ECO:0000313" key="17">
    <source>
        <dbReference type="EMBL" id="KAF1959184.1"/>
    </source>
</evidence>
<evidence type="ECO:0000256" key="4">
    <source>
        <dbReference type="ARBA" id="ARBA00022729"/>
    </source>
</evidence>
<feature type="compositionally biased region" description="Polar residues" evidence="13">
    <location>
        <begin position="1076"/>
        <end position="1099"/>
    </location>
</feature>
<proteinExistence type="inferred from homology"/>
<dbReference type="SMART" id="SM00240">
    <property type="entry name" value="FHA"/>
    <property type="match status" value="1"/>
</dbReference>
<feature type="region of interest" description="Disordered" evidence="13">
    <location>
        <begin position="1075"/>
        <end position="1114"/>
    </location>
</feature>
<dbReference type="SUPFAM" id="SSF56112">
    <property type="entry name" value="Protein kinase-like (PK-like)"/>
    <property type="match status" value="1"/>
</dbReference>
<dbReference type="InterPro" id="IPR044865">
    <property type="entry name" value="MRH_dom"/>
</dbReference>
<dbReference type="PROSITE" id="PS00108">
    <property type="entry name" value="PROTEIN_KINASE_ST"/>
    <property type="match status" value="1"/>
</dbReference>
<dbReference type="InterPro" id="IPR017441">
    <property type="entry name" value="Protein_kinase_ATP_BS"/>
</dbReference>
<organism evidence="17 18">
    <name type="scientific">Byssothecium circinans</name>
    <dbReference type="NCBI Taxonomy" id="147558"/>
    <lineage>
        <taxon>Eukaryota</taxon>
        <taxon>Fungi</taxon>
        <taxon>Dikarya</taxon>
        <taxon>Ascomycota</taxon>
        <taxon>Pezizomycotina</taxon>
        <taxon>Dothideomycetes</taxon>
        <taxon>Pleosporomycetidae</taxon>
        <taxon>Pleosporales</taxon>
        <taxon>Massarineae</taxon>
        <taxon>Massarinaceae</taxon>
        <taxon>Byssothecium</taxon>
    </lineage>
</organism>
<feature type="compositionally biased region" description="Basic and acidic residues" evidence="13">
    <location>
        <begin position="1537"/>
        <end position="1554"/>
    </location>
</feature>
<dbReference type="InterPro" id="IPR000719">
    <property type="entry name" value="Prot_kinase_dom"/>
</dbReference>
<evidence type="ECO:0000259" key="14">
    <source>
        <dbReference type="PROSITE" id="PS50006"/>
    </source>
</evidence>
<dbReference type="GO" id="GO:0012505">
    <property type="term" value="C:endomembrane system"/>
    <property type="evidence" value="ECO:0007669"/>
    <property type="project" value="UniProtKB-ARBA"/>
</dbReference>
<keyword evidence="7 10" id="KW-0067">ATP-binding</keyword>
<keyword evidence="18" id="KW-1185">Reference proteome</keyword>
<feature type="region of interest" description="Disordered" evidence="13">
    <location>
        <begin position="1233"/>
        <end position="1256"/>
    </location>
</feature>
<comment type="similarity">
    <text evidence="1">Belongs to the protein kinase superfamily. CAMK Ser/Thr protein kinase family. CHEK2 subfamily.</text>
</comment>
<dbReference type="InterPro" id="IPR030616">
    <property type="entry name" value="Aur-like"/>
</dbReference>
<dbReference type="FunFam" id="3.30.200.20:FF:000470">
    <property type="entry name" value="Serine/threonine-protein kinase RAD53"/>
    <property type="match status" value="1"/>
</dbReference>
<dbReference type="InterPro" id="IPR012913">
    <property type="entry name" value="OS9-like_dom"/>
</dbReference>
<evidence type="ECO:0000256" key="12">
    <source>
        <dbReference type="PROSITE-ProRule" id="PRU10141"/>
    </source>
</evidence>
<dbReference type="GO" id="GO:0005737">
    <property type="term" value="C:cytoplasm"/>
    <property type="evidence" value="ECO:0007669"/>
    <property type="project" value="UniProtKB-ARBA"/>
</dbReference>
<feature type="region of interest" description="Disordered" evidence="13">
    <location>
        <begin position="816"/>
        <end position="849"/>
    </location>
</feature>
<evidence type="ECO:0000256" key="10">
    <source>
        <dbReference type="PIRSR" id="PIRSR630616-2"/>
    </source>
</evidence>
<dbReference type="SUPFAM" id="SSF50911">
    <property type="entry name" value="Mannose 6-phosphate receptor domain"/>
    <property type="match status" value="1"/>
</dbReference>
<dbReference type="EMBL" id="ML976985">
    <property type="protein sequence ID" value="KAF1959184.1"/>
    <property type="molecule type" value="Genomic_DNA"/>
</dbReference>
<evidence type="ECO:0000259" key="15">
    <source>
        <dbReference type="PROSITE" id="PS50011"/>
    </source>
</evidence>
<protein>
    <submittedName>
        <fullName evidence="17">Pkinase-domain-containing protein</fullName>
    </submittedName>
</protein>
<keyword evidence="5 10" id="KW-0547">Nucleotide-binding</keyword>
<dbReference type="PROSITE" id="PS00107">
    <property type="entry name" value="PROTEIN_KINASE_ATP"/>
    <property type="match status" value="1"/>
</dbReference>
<evidence type="ECO:0000313" key="18">
    <source>
        <dbReference type="Proteomes" id="UP000800035"/>
    </source>
</evidence>
<reference evidence="17" key="1">
    <citation type="journal article" date="2020" name="Stud. Mycol.">
        <title>101 Dothideomycetes genomes: a test case for predicting lifestyles and emergence of pathogens.</title>
        <authorList>
            <person name="Haridas S."/>
            <person name="Albert R."/>
            <person name="Binder M."/>
            <person name="Bloem J."/>
            <person name="Labutti K."/>
            <person name="Salamov A."/>
            <person name="Andreopoulos B."/>
            <person name="Baker S."/>
            <person name="Barry K."/>
            <person name="Bills G."/>
            <person name="Bluhm B."/>
            <person name="Cannon C."/>
            <person name="Castanera R."/>
            <person name="Culley D."/>
            <person name="Daum C."/>
            <person name="Ezra D."/>
            <person name="Gonzalez J."/>
            <person name="Henrissat B."/>
            <person name="Kuo A."/>
            <person name="Liang C."/>
            <person name="Lipzen A."/>
            <person name="Lutzoni F."/>
            <person name="Magnuson J."/>
            <person name="Mondo S."/>
            <person name="Nolan M."/>
            <person name="Ohm R."/>
            <person name="Pangilinan J."/>
            <person name="Park H.-J."/>
            <person name="Ramirez L."/>
            <person name="Alfaro M."/>
            <person name="Sun H."/>
            <person name="Tritt A."/>
            <person name="Yoshinaga Y."/>
            <person name="Zwiers L.-H."/>
            <person name="Turgeon B."/>
            <person name="Goodwin S."/>
            <person name="Spatafora J."/>
            <person name="Crous P."/>
            <person name="Grigoriev I."/>
        </authorList>
    </citation>
    <scope>NUCLEOTIDE SEQUENCE</scope>
    <source>
        <strain evidence="17">CBS 675.92</strain>
    </source>
</reference>
<dbReference type="Pfam" id="PF07915">
    <property type="entry name" value="PRKCSH"/>
    <property type="match status" value="1"/>
</dbReference>
<name>A0A6A5U3F1_9PLEO</name>
<dbReference type="OrthoDB" id="504170at2759"/>
<evidence type="ECO:0000256" key="2">
    <source>
        <dbReference type="ARBA" id="ARBA00022527"/>
    </source>
</evidence>
<feature type="compositionally biased region" description="Polar residues" evidence="13">
    <location>
        <begin position="816"/>
        <end position="843"/>
    </location>
</feature>
<evidence type="ECO:0000256" key="8">
    <source>
        <dbReference type="ARBA" id="ARBA00023157"/>
    </source>
</evidence>
<dbReference type="SUPFAM" id="SSF49879">
    <property type="entry name" value="SMAD/FHA domain"/>
    <property type="match status" value="1"/>
</dbReference>
<evidence type="ECO:0000256" key="7">
    <source>
        <dbReference type="ARBA" id="ARBA00022840"/>
    </source>
</evidence>
<evidence type="ECO:0000256" key="5">
    <source>
        <dbReference type="ARBA" id="ARBA00022741"/>
    </source>
</evidence>
<feature type="binding site" evidence="10">
    <location>
        <position position="403"/>
    </location>
    <ligand>
        <name>ATP</name>
        <dbReference type="ChEBI" id="CHEBI:30616"/>
    </ligand>
</feature>
<feature type="region of interest" description="Disordered" evidence="13">
    <location>
        <begin position="718"/>
        <end position="774"/>
    </location>
</feature>
<dbReference type="InterPro" id="IPR008984">
    <property type="entry name" value="SMAD_FHA_dom_sf"/>
</dbReference>
<feature type="region of interest" description="Disordered" evidence="13">
    <location>
        <begin position="668"/>
        <end position="702"/>
    </location>
</feature>
<dbReference type="PROSITE" id="PS50011">
    <property type="entry name" value="PROTEIN_KINASE_DOM"/>
    <property type="match status" value="1"/>
</dbReference>
<dbReference type="Gene3D" id="2.70.130.10">
    <property type="entry name" value="Mannose-6-phosphate receptor binding domain"/>
    <property type="match status" value="1"/>
</dbReference>
<dbReference type="InterPro" id="IPR008271">
    <property type="entry name" value="Ser/Thr_kinase_AS"/>
</dbReference>
<dbReference type="InterPro" id="IPR009011">
    <property type="entry name" value="Man6P_isomerase_rcpt-bd_dom_sf"/>
</dbReference>
<feature type="region of interest" description="Disordered" evidence="13">
    <location>
        <begin position="1"/>
        <end position="29"/>
    </location>
</feature>
<feature type="active site" description="Proton acceptor" evidence="9">
    <location>
        <position position="383"/>
    </location>
</feature>
<dbReference type="SMART" id="SM00220">
    <property type="entry name" value="S_TKc"/>
    <property type="match status" value="1"/>
</dbReference>
<keyword evidence="6 17" id="KW-0418">Kinase</keyword>
<evidence type="ECO:0000256" key="13">
    <source>
        <dbReference type="SAM" id="MobiDB-lite"/>
    </source>
</evidence>
<feature type="compositionally biased region" description="Low complexity" evidence="13">
    <location>
        <begin position="1100"/>
        <end position="1112"/>
    </location>
</feature>
<feature type="region of interest" description="Disordered" evidence="13">
    <location>
        <begin position="1503"/>
        <end position="1554"/>
    </location>
</feature>
<dbReference type="GO" id="GO:0005524">
    <property type="term" value="F:ATP binding"/>
    <property type="evidence" value="ECO:0007669"/>
    <property type="project" value="UniProtKB-UniRule"/>
</dbReference>
<feature type="cross-link" description="Glycyl lysine isopeptide (Lys-Gly) (interchain with G-Cter in SUMO2)" evidence="11">
    <location>
        <position position="385"/>
    </location>
</feature>
<dbReference type="Pfam" id="PF00069">
    <property type="entry name" value="Pkinase"/>
    <property type="match status" value="1"/>
</dbReference>